<organism evidence="1">
    <name type="scientific">Streptomyces tabacisoli</name>
    <dbReference type="NCBI Taxonomy" id="3156398"/>
    <lineage>
        <taxon>Bacteria</taxon>
        <taxon>Bacillati</taxon>
        <taxon>Actinomycetota</taxon>
        <taxon>Actinomycetes</taxon>
        <taxon>Kitasatosporales</taxon>
        <taxon>Streptomycetaceae</taxon>
        <taxon>Streptomyces</taxon>
    </lineage>
</organism>
<dbReference type="EMBL" id="CP159534">
    <property type="protein sequence ID" value="XCJ71807.1"/>
    <property type="molecule type" value="Genomic_DNA"/>
</dbReference>
<sequence>MLSFGRTRRLVRQLDRHEIDLVLESGRPDGAFGRALRRAGYRGRIVSFEPFGGDRAGVRRAAARDTAWQVLPYALGDRDSAWIRRLDGMWEDVVAPGERVLLHVGHRPELPEAVAGAGEFGDDLTLVREESGDDLTLARFGLGDHLAPATARA</sequence>
<reference evidence="1" key="1">
    <citation type="submission" date="2024-06" db="EMBL/GenBank/DDBJ databases">
        <title>Streptomyces sp. strain HUAS MG91 genome sequences.</title>
        <authorList>
            <person name="Mo P."/>
        </authorList>
    </citation>
    <scope>NUCLEOTIDE SEQUENCE</scope>
    <source>
        <strain evidence="1">HUAS MG91</strain>
    </source>
</reference>
<proteinExistence type="predicted"/>
<evidence type="ECO:0000313" key="1">
    <source>
        <dbReference type="EMBL" id="XCJ71807.1"/>
    </source>
</evidence>
<dbReference type="KEGG" id="stac:ABII15_18340"/>
<protein>
    <submittedName>
        <fullName evidence="1">Uncharacterized protein</fullName>
    </submittedName>
</protein>
<dbReference type="AlphaFoldDB" id="A0AAU8IT99"/>
<name>A0AAU8IT99_9ACTN</name>
<accession>A0AAU8IT99</accession>
<gene>
    <name evidence="1" type="ORF">ABII15_18340</name>
</gene>
<dbReference type="RefSeq" id="WP_353943407.1">
    <property type="nucleotide sequence ID" value="NZ_CP159534.1"/>
</dbReference>